<organism evidence="1">
    <name type="scientific">Anguilla anguilla</name>
    <name type="common">European freshwater eel</name>
    <name type="synonym">Muraena anguilla</name>
    <dbReference type="NCBI Taxonomy" id="7936"/>
    <lineage>
        <taxon>Eukaryota</taxon>
        <taxon>Metazoa</taxon>
        <taxon>Chordata</taxon>
        <taxon>Craniata</taxon>
        <taxon>Vertebrata</taxon>
        <taxon>Euteleostomi</taxon>
        <taxon>Actinopterygii</taxon>
        <taxon>Neopterygii</taxon>
        <taxon>Teleostei</taxon>
        <taxon>Anguilliformes</taxon>
        <taxon>Anguillidae</taxon>
        <taxon>Anguilla</taxon>
    </lineage>
</organism>
<accession>A0A0E9TPC2</accession>
<proteinExistence type="predicted"/>
<sequence length="23" mass="2669">MTCNSMNLSINNVYFYISLATRL</sequence>
<reference evidence="1" key="1">
    <citation type="submission" date="2014-11" db="EMBL/GenBank/DDBJ databases">
        <authorList>
            <person name="Amaro Gonzalez C."/>
        </authorList>
    </citation>
    <scope>NUCLEOTIDE SEQUENCE</scope>
</reference>
<protein>
    <submittedName>
        <fullName evidence="1">Uncharacterized protein</fullName>
    </submittedName>
</protein>
<dbReference type="EMBL" id="GBXM01053999">
    <property type="protein sequence ID" value="JAH54578.1"/>
    <property type="molecule type" value="Transcribed_RNA"/>
</dbReference>
<evidence type="ECO:0000313" key="1">
    <source>
        <dbReference type="EMBL" id="JAH54578.1"/>
    </source>
</evidence>
<dbReference type="AlphaFoldDB" id="A0A0E9TPC2"/>
<name>A0A0E9TPC2_ANGAN</name>
<reference evidence="1" key="2">
    <citation type="journal article" date="2015" name="Fish Shellfish Immunol.">
        <title>Early steps in the European eel (Anguilla anguilla)-Vibrio vulnificus interaction in the gills: Role of the RtxA13 toxin.</title>
        <authorList>
            <person name="Callol A."/>
            <person name="Pajuelo D."/>
            <person name="Ebbesson L."/>
            <person name="Teles M."/>
            <person name="MacKenzie S."/>
            <person name="Amaro C."/>
        </authorList>
    </citation>
    <scope>NUCLEOTIDE SEQUENCE</scope>
</reference>